<evidence type="ECO:0000256" key="2">
    <source>
        <dbReference type="ARBA" id="ARBA00023172"/>
    </source>
</evidence>
<keyword evidence="1" id="KW-0175">Coiled coil</keyword>
<dbReference type="Pfam" id="PF02646">
    <property type="entry name" value="RmuC"/>
    <property type="match status" value="1"/>
</dbReference>
<dbReference type="InterPro" id="IPR003798">
    <property type="entry name" value="DNA_recombination_RmuC"/>
</dbReference>
<dbReference type="GO" id="GO:0006310">
    <property type="term" value="P:DNA recombination"/>
    <property type="evidence" value="ECO:0007669"/>
    <property type="project" value="UniProtKB-KW"/>
</dbReference>
<protein>
    <submittedName>
        <fullName evidence="4">DNA recombination protein RmuC</fullName>
    </submittedName>
</protein>
<proteinExistence type="predicted"/>
<feature type="compositionally biased region" description="Basic and acidic residues" evidence="3">
    <location>
        <begin position="364"/>
        <end position="378"/>
    </location>
</feature>
<reference evidence="4" key="1">
    <citation type="submission" date="2018-06" db="EMBL/GenBank/DDBJ databases">
        <authorList>
            <person name="Zhirakovskaya E."/>
        </authorList>
    </citation>
    <scope>NUCLEOTIDE SEQUENCE</scope>
</reference>
<dbReference type="AlphaFoldDB" id="A0A3B1D7P3"/>
<feature type="region of interest" description="Disordered" evidence="3">
    <location>
        <begin position="341"/>
        <end position="378"/>
    </location>
</feature>
<accession>A0A3B1D7P3</accession>
<name>A0A3B1D7P3_9ZZZZ</name>
<evidence type="ECO:0000256" key="1">
    <source>
        <dbReference type="ARBA" id="ARBA00023054"/>
    </source>
</evidence>
<keyword evidence="2" id="KW-0233">DNA recombination</keyword>
<evidence type="ECO:0000256" key="3">
    <source>
        <dbReference type="SAM" id="MobiDB-lite"/>
    </source>
</evidence>
<sequence length="378" mass="42606">MLNEAKKNLSDAFKALSADALKSNNQMFLEVAKSSFDKLKEGAEQDLIKRQVAIDQVIRPVKEGLEKFDQKIQALEKSRVGAYEGLNQQVKSLIDSQIQLRSETTNLVNALRKPQVRGRWGEIQLKRVVEIAGMLNHCDFKEQYVVGDEGNRLRPDMVVNLPGGKTIVVDAKVPLTAYLEGQETQDETLMQTKRKEHARRIREHISELSRKAYWEQFSHAPEFVVLFLAGEAFFSAALQEDPALIELGVDQRVIIATPTTLIALLKAVSYGWQQEDLAENSKKIGVLGKELYKRIVDMSGHFASLGGNLKKAVESYNKTLGTFESRVLVSARRFEDLKITDSKKPLNSPPPIENLTRVLQAPELDQRDQEEDHTKEAP</sequence>
<dbReference type="PANTHER" id="PTHR30563">
    <property type="entry name" value="DNA RECOMBINATION PROTEIN RMUC"/>
    <property type="match status" value="1"/>
</dbReference>
<gene>
    <name evidence="4" type="ORF">MNBD_NITROSPIRAE01-22</name>
</gene>
<dbReference type="PANTHER" id="PTHR30563:SF0">
    <property type="entry name" value="DNA RECOMBINATION PROTEIN RMUC"/>
    <property type="match status" value="1"/>
</dbReference>
<dbReference type="EMBL" id="UOGF01000069">
    <property type="protein sequence ID" value="VAX30950.1"/>
    <property type="molecule type" value="Genomic_DNA"/>
</dbReference>
<evidence type="ECO:0000313" key="4">
    <source>
        <dbReference type="EMBL" id="VAX30950.1"/>
    </source>
</evidence>
<organism evidence="4">
    <name type="scientific">hydrothermal vent metagenome</name>
    <dbReference type="NCBI Taxonomy" id="652676"/>
    <lineage>
        <taxon>unclassified sequences</taxon>
        <taxon>metagenomes</taxon>
        <taxon>ecological metagenomes</taxon>
    </lineage>
</organism>